<feature type="region of interest" description="Disordered" evidence="1">
    <location>
        <begin position="1"/>
        <end position="80"/>
    </location>
</feature>
<proteinExistence type="predicted"/>
<feature type="compositionally biased region" description="Polar residues" evidence="1">
    <location>
        <begin position="96"/>
        <end position="119"/>
    </location>
</feature>
<dbReference type="AlphaFoldDB" id="A0A1B9GJL5"/>
<feature type="region of interest" description="Disordered" evidence="1">
    <location>
        <begin position="96"/>
        <end position="120"/>
    </location>
</feature>
<dbReference type="EMBL" id="KV700137">
    <property type="protein sequence ID" value="OCF31191.1"/>
    <property type="molecule type" value="Genomic_DNA"/>
</dbReference>
<reference evidence="3" key="2">
    <citation type="submission" date="2013-12" db="EMBL/GenBank/DDBJ databases">
        <title>Evolution of pathogenesis and genome organization in the Tremellales.</title>
        <authorList>
            <person name="Cuomo C."/>
            <person name="Litvintseva A."/>
            <person name="Heitman J."/>
            <person name="Chen Y."/>
            <person name="Sun S."/>
            <person name="Springer D."/>
            <person name="Dromer F."/>
            <person name="Young S."/>
            <person name="Zeng Q."/>
            <person name="Chapman S."/>
            <person name="Gujja S."/>
            <person name="Saif S."/>
            <person name="Birren B."/>
        </authorList>
    </citation>
    <scope>NUCLEOTIDE SEQUENCE [LARGE SCALE GENOMIC DNA]</scope>
    <source>
        <strain evidence="3">BCC8398</strain>
    </source>
</reference>
<evidence type="ECO:0000313" key="3">
    <source>
        <dbReference type="Proteomes" id="UP000092666"/>
    </source>
</evidence>
<sequence length="191" mass="20118">MERTTGSAKRQEDFPSAPNCSRNDETESPRPHREIDRVDGDSLSSSSLGTVCSGNETVPDAEDPQDASDSRPRRPTSVLSNAGMYISSIFTSSGKLATETSEGATTGSKQTECTTNARQARTLRPTERTADSVAFTAGVGALAGATIWTAGVAVSEYGPQICQAISNASSAAWSGWDAGDLQTIRTQYGWS</sequence>
<organism evidence="2 3">
    <name type="scientific">Kwoniella heveanensis BCC8398</name>
    <dbReference type="NCBI Taxonomy" id="1296120"/>
    <lineage>
        <taxon>Eukaryota</taxon>
        <taxon>Fungi</taxon>
        <taxon>Dikarya</taxon>
        <taxon>Basidiomycota</taxon>
        <taxon>Agaricomycotina</taxon>
        <taxon>Tremellomycetes</taxon>
        <taxon>Tremellales</taxon>
        <taxon>Cryptococcaceae</taxon>
        <taxon>Kwoniella</taxon>
    </lineage>
</organism>
<reference evidence="2 3" key="1">
    <citation type="submission" date="2013-07" db="EMBL/GenBank/DDBJ databases">
        <title>The Genome Sequence of Cryptococcus heveanensis BCC8398.</title>
        <authorList>
            <consortium name="The Broad Institute Genome Sequencing Platform"/>
            <person name="Cuomo C."/>
            <person name="Litvintseva A."/>
            <person name="Chen Y."/>
            <person name="Heitman J."/>
            <person name="Sun S."/>
            <person name="Springer D."/>
            <person name="Dromer F."/>
            <person name="Young S.K."/>
            <person name="Zeng Q."/>
            <person name="Gargeya S."/>
            <person name="Fitzgerald M."/>
            <person name="Abouelleil A."/>
            <person name="Alvarado L."/>
            <person name="Berlin A.M."/>
            <person name="Chapman S.B."/>
            <person name="Dewar J."/>
            <person name="Goldberg J."/>
            <person name="Griggs A."/>
            <person name="Gujja S."/>
            <person name="Hansen M."/>
            <person name="Howarth C."/>
            <person name="Imamovic A."/>
            <person name="Larimer J."/>
            <person name="McCowan C."/>
            <person name="Murphy C."/>
            <person name="Pearson M."/>
            <person name="Priest M."/>
            <person name="Roberts A."/>
            <person name="Saif S."/>
            <person name="Shea T."/>
            <person name="Sykes S."/>
            <person name="Wortman J."/>
            <person name="Nusbaum C."/>
            <person name="Birren B."/>
        </authorList>
    </citation>
    <scope>NUCLEOTIDE SEQUENCE [LARGE SCALE GENOMIC DNA]</scope>
    <source>
        <strain evidence="2 3">BCC8398</strain>
    </source>
</reference>
<name>A0A1B9GJL5_9TREE</name>
<feature type="compositionally biased region" description="Basic and acidic residues" evidence="1">
    <location>
        <begin position="1"/>
        <end position="13"/>
    </location>
</feature>
<accession>A0A1B9GJL5</accession>
<dbReference type="Proteomes" id="UP000092666">
    <property type="component" value="Unassembled WGS sequence"/>
</dbReference>
<keyword evidence="3" id="KW-1185">Reference proteome</keyword>
<evidence type="ECO:0000313" key="2">
    <source>
        <dbReference type="EMBL" id="OCF31191.1"/>
    </source>
</evidence>
<protein>
    <submittedName>
        <fullName evidence="2">Uncharacterized protein</fullName>
    </submittedName>
</protein>
<gene>
    <name evidence="2" type="ORF">I316_07159</name>
</gene>
<feature type="compositionally biased region" description="Basic and acidic residues" evidence="1">
    <location>
        <begin position="22"/>
        <end position="40"/>
    </location>
</feature>
<evidence type="ECO:0000256" key="1">
    <source>
        <dbReference type="SAM" id="MobiDB-lite"/>
    </source>
</evidence>